<dbReference type="PROSITE" id="PS50111">
    <property type="entry name" value="CHEMOTAXIS_TRANSDUC_2"/>
    <property type="match status" value="1"/>
</dbReference>
<dbReference type="OrthoDB" id="9765597at2"/>
<evidence type="ECO:0000256" key="8">
    <source>
        <dbReference type="ARBA" id="ARBA00023224"/>
    </source>
</evidence>
<keyword evidence="4" id="KW-0145">Chemotaxis</keyword>
<evidence type="ECO:0000313" key="11">
    <source>
        <dbReference type="EMBL" id="QDG53578.1"/>
    </source>
</evidence>
<organism evidence="11 12">
    <name type="scientific">Persicimonas caeni</name>
    <dbReference type="NCBI Taxonomy" id="2292766"/>
    <lineage>
        <taxon>Bacteria</taxon>
        <taxon>Deltaproteobacteria</taxon>
        <taxon>Bradymonadales</taxon>
        <taxon>Bradymonadaceae</taxon>
        <taxon>Persicimonas</taxon>
    </lineage>
</organism>
<evidence type="ECO:0000256" key="6">
    <source>
        <dbReference type="ARBA" id="ARBA00022989"/>
    </source>
</evidence>
<reference evidence="11 12" key="1">
    <citation type="submission" date="2019-06" db="EMBL/GenBank/DDBJ databases">
        <title>Persicimonas caeni gen. nov., sp. nov., a predatory bacterium isolated from solar saltern.</title>
        <authorList>
            <person name="Wang S."/>
        </authorList>
    </citation>
    <scope>NUCLEOTIDE SEQUENCE [LARGE SCALE GENOMIC DNA]</scope>
    <source>
        <strain evidence="11 12">YN101</strain>
    </source>
</reference>
<comment type="subcellular location">
    <subcellularLocation>
        <location evidence="1">Cell membrane</location>
        <topology evidence="1">Multi-pass membrane protein</topology>
    </subcellularLocation>
</comment>
<dbReference type="GO" id="GO:0006935">
    <property type="term" value="P:chemotaxis"/>
    <property type="evidence" value="ECO:0007669"/>
    <property type="project" value="UniProtKB-KW"/>
</dbReference>
<keyword evidence="6" id="KW-1133">Transmembrane helix</keyword>
<evidence type="ECO:0000256" key="9">
    <source>
        <dbReference type="PROSITE-ProRule" id="PRU00284"/>
    </source>
</evidence>
<evidence type="ECO:0000256" key="2">
    <source>
        <dbReference type="ARBA" id="ARBA00022475"/>
    </source>
</evidence>
<evidence type="ECO:0000256" key="1">
    <source>
        <dbReference type="ARBA" id="ARBA00004651"/>
    </source>
</evidence>
<gene>
    <name evidence="11" type="ORF">FIV42_23380</name>
</gene>
<keyword evidence="5" id="KW-0812">Transmembrane</keyword>
<dbReference type="Gene3D" id="1.10.287.950">
    <property type="entry name" value="Methyl-accepting chemotaxis protein"/>
    <property type="match status" value="1"/>
</dbReference>
<evidence type="ECO:0000256" key="7">
    <source>
        <dbReference type="ARBA" id="ARBA00023136"/>
    </source>
</evidence>
<keyword evidence="3" id="KW-0488">Methylation</keyword>
<dbReference type="PANTHER" id="PTHR32089:SF39">
    <property type="entry name" value="METHYL-ACCEPTING CHEMOTAXIS PROTEIN HLYB"/>
    <property type="match status" value="1"/>
</dbReference>
<feature type="domain" description="Methyl-accepting transducer" evidence="10">
    <location>
        <begin position="130"/>
        <end position="272"/>
    </location>
</feature>
<name>A0A4Y6PZ31_PERCE</name>
<dbReference type="SMART" id="SM00283">
    <property type="entry name" value="MA"/>
    <property type="match status" value="1"/>
</dbReference>
<sequence>MNAQSHAGHSAESTTPGAHLEIASRVDGLLGDLARAVDSDVERVSGDLKRVEELIREAIETLGDSFESVDLSTRRQRKIIDSIIERSTTSASDDGIDMHHLIVQVQDLLGEFVNTLVETSRQSVANVHRVDDLAVELKAMFRQVASVEKIADQVHLLALNARIEAARAGEHGKGFEVVSREISSLADATRELSDQIRDGIERAGGALDEVRDNMGAMASRDMSTTMEAKEDVASLLDNVAEMDAFLESKLPEVADAGAQIERSVANAVRSLQFEDMASQLLVGAGRRLEPLGQLAGRLGAPTDSRDLDELRSYLAHLDRLREEVSDHIAHVEGNAHQSVLQETMDAGDIELF</sequence>
<dbReference type="GO" id="GO:0007165">
    <property type="term" value="P:signal transduction"/>
    <property type="evidence" value="ECO:0007669"/>
    <property type="project" value="UniProtKB-KW"/>
</dbReference>
<dbReference type="RefSeq" id="WP_141200032.1">
    <property type="nucleotide sequence ID" value="NZ_CP041186.1"/>
</dbReference>
<dbReference type="InterPro" id="IPR004089">
    <property type="entry name" value="MCPsignal_dom"/>
</dbReference>
<accession>A0A4Y6PZ31</accession>
<dbReference type="GO" id="GO:0005886">
    <property type="term" value="C:plasma membrane"/>
    <property type="evidence" value="ECO:0007669"/>
    <property type="project" value="UniProtKB-SubCell"/>
</dbReference>
<dbReference type="SUPFAM" id="SSF58104">
    <property type="entry name" value="Methyl-accepting chemotaxis protein (MCP) signaling domain"/>
    <property type="match status" value="1"/>
</dbReference>
<dbReference type="PANTHER" id="PTHR32089">
    <property type="entry name" value="METHYL-ACCEPTING CHEMOTAXIS PROTEIN MCPB"/>
    <property type="match status" value="1"/>
</dbReference>
<keyword evidence="7" id="KW-0472">Membrane</keyword>
<evidence type="ECO:0000256" key="5">
    <source>
        <dbReference type="ARBA" id="ARBA00022692"/>
    </source>
</evidence>
<keyword evidence="8 9" id="KW-0807">Transducer</keyword>
<keyword evidence="12" id="KW-1185">Reference proteome</keyword>
<dbReference type="Proteomes" id="UP000315995">
    <property type="component" value="Chromosome"/>
</dbReference>
<dbReference type="Pfam" id="PF00015">
    <property type="entry name" value="MCPsignal"/>
    <property type="match status" value="1"/>
</dbReference>
<evidence type="ECO:0000313" key="12">
    <source>
        <dbReference type="Proteomes" id="UP000315995"/>
    </source>
</evidence>
<evidence type="ECO:0000259" key="10">
    <source>
        <dbReference type="PROSITE" id="PS50111"/>
    </source>
</evidence>
<dbReference type="EMBL" id="CP041186">
    <property type="protein sequence ID" value="QDG53578.1"/>
    <property type="molecule type" value="Genomic_DNA"/>
</dbReference>
<proteinExistence type="predicted"/>
<keyword evidence="2" id="KW-1003">Cell membrane</keyword>
<evidence type="ECO:0000256" key="4">
    <source>
        <dbReference type="ARBA" id="ARBA00022500"/>
    </source>
</evidence>
<dbReference type="AlphaFoldDB" id="A0A4Y6PZ31"/>
<protein>
    <recommendedName>
        <fullName evidence="10">Methyl-accepting transducer domain-containing protein</fullName>
    </recommendedName>
</protein>
<evidence type="ECO:0000256" key="3">
    <source>
        <dbReference type="ARBA" id="ARBA00022481"/>
    </source>
</evidence>
<accession>A0A5B8YGT3</accession>